<feature type="domain" description="FAD dependent oxidoreductase" evidence="2">
    <location>
        <begin position="17"/>
        <end position="132"/>
    </location>
</feature>
<feature type="non-terminal residue" evidence="3">
    <location>
        <position position="155"/>
    </location>
</feature>
<organism evidence="3 4">
    <name type="scientific">Streptomyces endophyticus</name>
    <dbReference type="NCBI Taxonomy" id="714166"/>
    <lineage>
        <taxon>Bacteria</taxon>
        <taxon>Bacillati</taxon>
        <taxon>Actinomycetota</taxon>
        <taxon>Actinomycetes</taxon>
        <taxon>Kitasatosporales</taxon>
        <taxon>Streptomycetaceae</taxon>
        <taxon>Streptomyces</taxon>
    </lineage>
</organism>
<dbReference type="Gene3D" id="3.50.50.60">
    <property type="entry name" value="FAD/NAD(P)-binding domain"/>
    <property type="match status" value="1"/>
</dbReference>
<evidence type="ECO:0000313" key="4">
    <source>
        <dbReference type="Proteomes" id="UP001354931"/>
    </source>
</evidence>
<reference evidence="3 4" key="1">
    <citation type="submission" date="2022-10" db="EMBL/GenBank/DDBJ databases">
        <authorList>
            <person name="Xie J."/>
            <person name="Shen N."/>
        </authorList>
    </citation>
    <scope>NUCLEOTIDE SEQUENCE [LARGE SCALE GENOMIC DNA]</scope>
    <source>
        <strain evidence="3 4">YIM65594</strain>
    </source>
</reference>
<dbReference type="EMBL" id="JAOZYC010000108">
    <property type="protein sequence ID" value="MEB8339139.1"/>
    <property type="molecule type" value="Genomic_DNA"/>
</dbReference>
<dbReference type="InterPro" id="IPR036188">
    <property type="entry name" value="FAD/NAD-bd_sf"/>
</dbReference>
<dbReference type="PANTHER" id="PTHR13847">
    <property type="entry name" value="SARCOSINE DEHYDROGENASE-RELATED"/>
    <property type="match status" value="1"/>
</dbReference>
<name>A0ABU6F5N6_9ACTN</name>
<gene>
    <name evidence="3" type="ORF">OKJ99_16725</name>
</gene>
<dbReference type="RefSeq" id="WP_326017023.1">
    <property type="nucleotide sequence ID" value="NZ_JAOZYC010000108.1"/>
</dbReference>
<keyword evidence="1" id="KW-0560">Oxidoreductase</keyword>
<sequence length="155" mass="16249">MNNASAPSTALPRDRSDLVVVGAGIVGLAHAFEAVRRGLSVTVIERDRRPVGASVRNFGHCCVTAQRGELLDLALRSRSGWLDAAKSAGLWAPEAGALVVARSATELAVLEELRDERGADAVRLRTRDEVGEGLGDVTSSFDEVISGVKDAGKSA</sequence>
<evidence type="ECO:0000313" key="3">
    <source>
        <dbReference type="EMBL" id="MEB8339139.1"/>
    </source>
</evidence>
<dbReference type="InterPro" id="IPR006076">
    <property type="entry name" value="FAD-dep_OxRdtase"/>
</dbReference>
<protein>
    <submittedName>
        <fullName evidence="3">FAD-dependent oxidoreductase</fullName>
    </submittedName>
</protein>
<comment type="caution">
    <text evidence="3">The sequence shown here is derived from an EMBL/GenBank/DDBJ whole genome shotgun (WGS) entry which is preliminary data.</text>
</comment>
<keyword evidence="4" id="KW-1185">Reference proteome</keyword>
<evidence type="ECO:0000259" key="2">
    <source>
        <dbReference type="Pfam" id="PF01266"/>
    </source>
</evidence>
<dbReference type="SUPFAM" id="SSF51905">
    <property type="entry name" value="FAD/NAD(P)-binding domain"/>
    <property type="match status" value="1"/>
</dbReference>
<dbReference type="Pfam" id="PF01266">
    <property type="entry name" value="DAO"/>
    <property type="match status" value="1"/>
</dbReference>
<dbReference type="Gene3D" id="3.30.9.10">
    <property type="entry name" value="D-Amino Acid Oxidase, subunit A, domain 2"/>
    <property type="match status" value="1"/>
</dbReference>
<evidence type="ECO:0000256" key="1">
    <source>
        <dbReference type="ARBA" id="ARBA00023002"/>
    </source>
</evidence>
<accession>A0ABU6F5N6</accession>
<proteinExistence type="predicted"/>
<dbReference type="Proteomes" id="UP001354931">
    <property type="component" value="Unassembled WGS sequence"/>
</dbReference>
<dbReference type="PANTHER" id="PTHR13847:SF287">
    <property type="entry name" value="FAD-DEPENDENT OXIDOREDUCTASE DOMAIN-CONTAINING PROTEIN 1"/>
    <property type="match status" value="1"/>
</dbReference>